<proteinExistence type="predicted"/>
<name>A0A1G8ENE6_ANETH</name>
<dbReference type="Proteomes" id="UP000198956">
    <property type="component" value="Unassembled WGS sequence"/>
</dbReference>
<evidence type="ECO:0000313" key="2">
    <source>
        <dbReference type="Proteomes" id="UP000198956"/>
    </source>
</evidence>
<gene>
    <name evidence="1" type="ORF">SAMN04489735_104616</name>
</gene>
<accession>A0A1G8ENE6</accession>
<evidence type="ECO:0000313" key="1">
    <source>
        <dbReference type="EMBL" id="SDH71413.1"/>
    </source>
</evidence>
<dbReference type="EMBL" id="FNDE01000046">
    <property type="protein sequence ID" value="SDH71413.1"/>
    <property type="molecule type" value="Genomic_DNA"/>
</dbReference>
<dbReference type="InterPro" id="IPR010064">
    <property type="entry name" value="HK97-gp10_tail"/>
</dbReference>
<dbReference type="Pfam" id="PF04883">
    <property type="entry name" value="HK97-gp10_like"/>
    <property type="match status" value="1"/>
</dbReference>
<reference evidence="1 2" key="1">
    <citation type="submission" date="2016-10" db="EMBL/GenBank/DDBJ databases">
        <authorList>
            <person name="de Groot N.N."/>
        </authorList>
    </citation>
    <scope>NUCLEOTIDE SEQUENCE [LARGE SCALE GENOMIC DNA]</scope>
    <source>
        <strain evidence="1 2">L 420-91</strain>
    </source>
</reference>
<protein>
    <submittedName>
        <fullName evidence="1">Bacteriophage HK97-gp10, putative tail-component</fullName>
    </submittedName>
</protein>
<dbReference type="RefSeq" id="WP_091261299.1">
    <property type="nucleotide sequence ID" value="NZ_FNDE01000046.1"/>
</dbReference>
<dbReference type="AlphaFoldDB" id="A0A1G8ENE6"/>
<sequence length="140" mass="16345">MGFELEGLDIFERMLLQRVIREMPDKVERKLTELAYRYLADVKRLTPVAENTPTRKGGTLRDSIRVDGVKRVGDEFVVVIGSNVHYAPHIEYGHRIKNKAGEYVGFVQGFHMFEIPLKQMEEWIDQDIKQWLQDIVEGRV</sequence>
<dbReference type="OrthoDB" id="1850874at2"/>
<organism evidence="1 2">
    <name type="scientific">Aneurinibacillus thermoaerophilus</name>
    <dbReference type="NCBI Taxonomy" id="143495"/>
    <lineage>
        <taxon>Bacteria</taxon>
        <taxon>Bacillati</taxon>
        <taxon>Bacillota</taxon>
        <taxon>Bacilli</taxon>
        <taxon>Bacillales</taxon>
        <taxon>Paenibacillaceae</taxon>
        <taxon>Aneurinibacillus group</taxon>
        <taxon>Aneurinibacillus</taxon>
    </lineage>
</organism>